<evidence type="ECO:0000313" key="1">
    <source>
        <dbReference type="EMBL" id="CAB3240536.1"/>
    </source>
</evidence>
<dbReference type="Proteomes" id="UP000494256">
    <property type="component" value="Unassembled WGS sequence"/>
</dbReference>
<protein>
    <submittedName>
        <fullName evidence="1">Uncharacterized protein</fullName>
    </submittedName>
</protein>
<evidence type="ECO:0000313" key="2">
    <source>
        <dbReference type="Proteomes" id="UP000494256"/>
    </source>
</evidence>
<accession>A0A8S1A2R1</accession>
<sequence length="68" mass="7632">MLCNRSAVWFHRGAKQQQVVRQCSVWALQSVAPLSALLLSGRPSPTTTRTYATVWFSPVKRRALQVSC</sequence>
<gene>
    <name evidence="1" type="ORF">APLA_LOCUS9103</name>
</gene>
<comment type="caution">
    <text evidence="1">The sequence shown here is derived from an EMBL/GenBank/DDBJ whole genome shotgun (WGS) entry which is preliminary data.</text>
</comment>
<dbReference type="EMBL" id="CADEBD010000309">
    <property type="protein sequence ID" value="CAB3240536.1"/>
    <property type="molecule type" value="Genomic_DNA"/>
</dbReference>
<dbReference type="OrthoDB" id="10002959at2759"/>
<proteinExistence type="predicted"/>
<name>A0A8S1A2R1_ARCPL</name>
<dbReference type="AlphaFoldDB" id="A0A8S1A2R1"/>
<organism evidence="1 2">
    <name type="scientific">Arctia plantaginis</name>
    <name type="common">Wood tiger moth</name>
    <name type="synonym">Phalaena plantaginis</name>
    <dbReference type="NCBI Taxonomy" id="874455"/>
    <lineage>
        <taxon>Eukaryota</taxon>
        <taxon>Metazoa</taxon>
        <taxon>Ecdysozoa</taxon>
        <taxon>Arthropoda</taxon>
        <taxon>Hexapoda</taxon>
        <taxon>Insecta</taxon>
        <taxon>Pterygota</taxon>
        <taxon>Neoptera</taxon>
        <taxon>Endopterygota</taxon>
        <taxon>Lepidoptera</taxon>
        <taxon>Glossata</taxon>
        <taxon>Ditrysia</taxon>
        <taxon>Noctuoidea</taxon>
        <taxon>Erebidae</taxon>
        <taxon>Arctiinae</taxon>
        <taxon>Arctia</taxon>
    </lineage>
</organism>
<reference evidence="1 2" key="1">
    <citation type="submission" date="2020-04" db="EMBL/GenBank/DDBJ databases">
        <authorList>
            <person name="Wallbank WR R."/>
            <person name="Pardo Diaz C."/>
            <person name="Kozak K."/>
            <person name="Martin S."/>
            <person name="Jiggins C."/>
            <person name="Moest M."/>
            <person name="Warren A I."/>
            <person name="Byers J.R.P. K."/>
            <person name="Montejo-Kovacevich G."/>
            <person name="Yen C E."/>
        </authorList>
    </citation>
    <scope>NUCLEOTIDE SEQUENCE [LARGE SCALE GENOMIC DNA]</scope>
</reference>